<dbReference type="Proteomes" id="UP000257109">
    <property type="component" value="Unassembled WGS sequence"/>
</dbReference>
<evidence type="ECO:0000313" key="2">
    <source>
        <dbReference type="Proteomes" id="UP000257109"/>
    </source>
</evidence>
<dbReference type="Gene3D" id="3.40.50.150">
    <property type="entry name" value="Vaccinia Virus protein VP39"/>
    <property type="match status" value="1"/>
</dbReference>
<evidence type="ECO:0000313" key="1">
    <source>
        <dbReference type="EMBL" id="RDX92386.1"/>
    </source>
</evidence>
<accession>A0A371GPE6</accession>
<dbReference type="GO" id="GO:0008168">
    <property type="term" value="F:methyltransferase activity"/>
    <property type="evidence" value="ECO:0007669"/>
    <property type="project" value="UniProtKB-KW"/>
</dbReference>
<proteinExistence type="predicted"/>
<dbReference type="AlphaFoldDB" id="A0A371GPE6"/>
<comment type="caution">
    <text evidence="1">The sequence shown here is derived from an EMBL/GenBank/DDBJ whole genome shotgun (WGS) entry which is preliminary data.</text>
</comment>
<dbReference type="InterPro" id="IPR029063">
    <property type="entry name" value="SAM-dependent_MTases_sf"/>
</dbReference>
<dbReference type="CDD" id="cd02440">
    <property type="entry name" value="AdoMet_MTases"/>
    <property type="match status" value="1"/>
</dbReference>
<keyword evidence="2" id="KW-1185">Reference proteome</keyword>
<organism evidence="1 2">
    <name type="scientific">Mucuna pruriens</name>
    <name type="common">Velvet bean</name>
    <name type="synonym">Dolichos pruriens</name>
    <dbReference type="NCBI Taxonomy" id="157652"/>
    <lineage>
        <taxon>Eukaryota</taxon>
        <taxon>Viridiplantae</taxon>
        <taxon>Streptophyta</taxon>
        <taxon>Embryophyta</taxon>
        <taxon>Tracheophyta</taxon>
        <taxon>Spermatophyta</taxon>
        <taxon>Magnoliopsida</taxon>
        <taxon>eudicotyledons</taxon>
        <taxon>Gunneridae</taxon>
        <taxon>Pentapetalae</taxon>
        <taxon>rosids</taxon>
        <taxon>fabids</taxon>
        <taxon>Fabales</taxon>
        <taxon>Fabaceae</taxon>
        <taxon>Papilionoideae</taxon>
        <taxon>50 kb inversion clade</taxon>
        <taxon>NPAAA clade</taxon>
        <taxon>indigoferoid/millettioid clade</taxon>
        <taxon>Phaseoleae</taxon>
        <taxon>Mucuna</taxon>
    </lineage>
</organism>
<dbReference type="GO" id="GO:0032259">
    <property type="term" value="P:methylation"/>
    <property type="evidence" value="ECO:0007669"/>
    <property type="project" value="UniProtKB-KW"/>
</dbReference>
<gene>
    <name evidence="1" type="primary">mettl13</name>
    <name evidence="1" type="ORF">CR513_25472</name>
</gene>
<reference evidence="1" key="1">
    <citation type="submission" date="2018-05" db="EMBL/GenBank/DDBJ databases">
        <title>Draft genome of Mucuna pruriens seed.</title>
        <authorList>
            <person name="Nnadi N.E."/>
            <person name="Vos R."/>
            <person name="Hasami M.H."/>
            <person name="Devisetty U.K."/>
            <person name="Aguiy J.C."/>
        </authorList>
    </citation>
    <scope>NUCLEOTIDE SEQUENCE [LARGE SCALE GENOMIC DNA]</scope>
    <source>
        <strain evidence="1">JCA_2017</strain>
    </source>
</reference>
<dbReference type="SUPFAM" id="SSF53335">
    <property type="entry name" value="S-adenosyl-L-methionine-dependent methyltransferases"/>
    <property type="match status" value="1"/>
</dbReference>
<name>A0A371GPE6_MUCPR</name>
<feature type="non-terminal residue" evidence="1">
    <location>
        <position position="1"/>
    </location>
</feature>
<dbReference type="EMBL" id="QJKJ01004875">
    <property type="protein sequence ID" value="RDX92386.1"/>
    <property type="molecule type" value="Genomic_DNA"/>
</dbReference>
<protein>
    <submittedName>
        <fullName evidence="1">Methyltransferase-like protein 13</fullName>
    </submittedName>
</protein>
<sequence length="542" mass="60133">MALNASSFEILIPSRFITFTIPHPTCSNSPLRVAVLDSPLQFSDSPQVGAMLVPEGRETDWIFSTELGHLQLLFSAPEISRLILIGNHFKEGTLTSPSCVYHRPLECSFHLKGFHVWSKPLLLALSPRSLFQSGIPEIPLLSYEDNLVSSLVVHECVGGYVGEMLVEDVEIENGGGVLHHGREFRRRLRFKRMPNLIQTEICIVPERDGAVCIGDDVGFVPDVKVLVHPYLGPMVAGLVLNSGYVEGRIRNGFRPKALCLGVGGGALVTFLRTQLGFEVMGVDSDREVLRVARKYFGLEDNEFIQLVVGDAFESMKKLACHGKLQDDCEVNGFGDHLVEDEVNHEFDVVMVDLDSSNVRNGGSSPPLEFVRKDVLLDAKLVLSEFGILAINVIPPSRLFYDNLVNHFREVFHDLYKIDVGNGENFVLIATASPLVFSVGDCGNSFLKRLKLVIPEAELSSRLQSKHWNYIHVIKSSGFASCSGSSCFSKVLRSFISFQLLPSMKGWDPDWPAIQKACNHAVDNLDPEKMISVNNNLQTLKQL</sequence>
<dbReference type="OrthoDB" id="411785at2759"/>